<feature type="compositionally biased region" description="Polar residues" evidence="1">
    <location>
        <begin position="68"/>
        <end position="87"/>
    </location>
</feature>
<reference evidence="4" key="1">
    <citation type="submission" date="2020-05" db="EMBL/GenBank/DDBJ databases">
        <authorList>
            <person name="Chiriac C."/>
            <person name="Salcher M."/>
            <person name="Ghai R."/>
            <person name="Kavagutti S V."/>
        </authorList>
    </citation>
    <scope>NUCLEOTIDE SEQUENCE</scope>
</reference>
<dbReference type="GO" id="GO:0003677">
    <property type="term" value="F:DNA binding"/>
    <property type="evidence" value="ECO:0007669"/>
    <property type="project" value="InterPro"/>
</dbReference>
<name>A0A6J6RHM7_9ZZZZ</name>
<dbReference type="PANTHER" id="PTHR21180:SF32">
    <property type="entry name" value="ENDONUCLEASE_EXONUCLEASE_PHOSPHATASE FAMILY DOMAIN-CONTAINING PROTEIN 1"/>
    <property type="match status" value="1"/>
</dbReference>
<dbReference type="EMBL" id="CAFBPQ010000011">
    <property type="protein sequence ID" value="CAB5019438.1"/>
    <property type="molecule type" value="Genomic_DNA"/>
</dbReference>
<dbReference type="PANTHER" id="PTHR21180">
    <property type="entry name" value="ENDONUCLEASE/EXONUCLEASE/PHOSPHATASE FAMILY DOMAIN-CONTAINING PROTEIN 1"/>
    <property type="match status" value="1"/>
</dbReference>
<dbReference type="InterPro" id="IPR010994">
    <property type="entry name" value="RuvA_2-like"/>
</dbReference>
<dbReference type="Gene3D" id="1.10.150.320">
    <property type="entry name" value="Photosystem II 12 kDa extrinsic protein"/>
    <property type="match status" value="1"/>
</dbReference>
<feature type="region of interest" description="Disordered" evidence="1">
    <location>
        <begin position="68"/>
        <end position="88"/>
    </location>
</feature>
<keyword evidence="2" id="KW-0812">Transmembrane</keyword>
<keyword evidence="2" id="KW-0472">Membrane</keyword>
<dbReference type="GO" id="GO:0015627">
    <property type="term" value="C:type II protein secretion system complex"/>
    <property type="evidence" value="ECO:0007669"/>
    <property type="project" value="TreeGrafter"/>
</dbReference>
<dbReference type="Gene3D" id="3.10.560.10">
    <property type="entry name" value="Outer membrane lipoprotein wza domain like"/>
    <property type="match status" value="1"/>
</dbReference>
<dbReference type="GO" id="GO:0006281">
    <property type="term" value="P:DNA repair"/>
    <property type="evidence" value="ECO:0007669"/>
    <property type="project" value="InterPro"/>
</dbReference>
<evidence type="ECO:0000313" key="5">
    <source>
        <dbReference type="EMBL" id="CAB4907118.1"/>
    </source>
</evidence>
<gene>
    <name evidence="4" type="ORF">UFOPK2683_00730</name>
    <name evidence="5" type="ORF">UFOPK3605_00845</name>
    <name evidence="6" type="ORF">UFOPK3897_00357</name>
    <name evidence="7" type="ORF">UFOPK4121_00561</name>
</gene>
<dbReference type="Pfam" id="PF12836">
    <property type="entry name" value="HHH_3"/>
    <property type="match status" value="1"/>
</dbReference>
<evidence type="ECO:0000313" key="4">
    <source>
        <dbReference type="EMBL" id="CAB4722486.1"/>
    </source>
</evidence>
<feature type="transmembrane region" description="Helical" evidence="2">
    <location>
        <begin position="43"/>
        <end position="62"/>
    </location>
</feature>
<organism evidence="4">
    <name type="scientific">freshwater metagenome</name>
    <dbReference type="NCBI Taxonomy" id="449393"/>
    <lineage>
        <taxon>unclassified sequences</taxon>
        <taxon>metagenomes</taxon>
        <taxon>ecological metagenomes</taxon>
    </lineage>
</organism>
<feature type="domain" description="Helix-hairpin-helix DNA-binding motif class 1" evidence="3">
    <location>
        <begin position="220"/>
        <end position="239"/>
    </location>
</feature>
<dbReference type="AlphaFoldDB" id="A0A6J6RHM7"/>
<dbReference type="InterPro" id="IPR003583">
    <property type="entry name" value="Hlx-hairpin-Hlx_DNA-bd_motif"/>
</dbReference>
<dbReference type="SUPFAM" id="SSF47781">
    <property type="entry name" value="RuvA domain 2-like"/>
    <property type="match status" value="1"/>
</dbReference>
<proteinExistence type="predicted"/>
<protein>
    <submittedName>
        <fullName evidence="4">Unannotated protein</fullName>
    </submittedName>
</protein>
<dbReference type="InterPro" id="IPR019554">
    <property type="entry name" value="Soluble_ligand-bd"/>
</dbReference>
<dbReference type="EMBL" id="CAFBOF010000004">
    <property type="protein sequence ID" value="CAB4970229.1"/>
    <property type="molecule type" value="Genomic_DNA"/>
</dbReference>
<dbReference type="EMBL" id="CAFBMM010000036">
    <property type="protein sequence ID" value="CAB4907118.1"/>
    <property type="molecule type" value="Genomic_DNA"/>
</dbReference>
<accession>A0A6J6RHM7</accession>
<dbReference type="InterPro" id="IPR051675">
    <property type="entry name" value="Endo/Exo/Phosphatase_dom_1"/>
</dbReference>
<dbReference type="SMART" id="SM00278">
    <property type="entry name" value="HhH1"/>
    <property type="match status" value="2"/>
</dbReference>
<evidence type="ECO:0000259" key="3">
    <source>
        <dbReference type="SMART" id="SM00278"/>
    </source>
</evidence>
<feature type="domain" description="Helix-hairpin-helix DNA-binding motif class 1" evidence="3">
    <location>
        <begin position="190"/>
        <end position="209"/>
    </location>
</feature>
<evidence type="ECO:0000256" key="1">
    <source>
        <dbReference type="SAM" id="MobiDB-lite"/>
    </source>
</evidence>
<evidence type="ECO:0000313" key="6">
    <source>
        <dbReference type="EMBL" id="CAB4970229.1"/>
    </source>
</evidence>
<dbReference type="GO" id="GO:0015628">
    <property type="term" value="P:protein secretion by the type II secretion system"/>
    <property type="evidence" value="ECO:0007669"/>
    <property type="project" value="TreeGrafter"/>
</dbReference>
<dbReference type="Pfam" id="PF10531">
    <property type="entry name" value="SLBB"/>
    <property type="match status" value="1"/>
</dbReference>
<evidence type="ECO:0000256" key="2">
    <source>
        <dbReference type="SAM" id="Phobius"/>
    </source>
</evidence>
<dbReference type="EMBL" id="CAEZYK010000033">
    <property type="protein sequence ID" value="CAB4722486.1"/>
    <property type="molecule type" value="Genomic_DNA"/>
</dbReference>
<evidence type="ECO:0000313" key="7">
    <source>
        <dbReference type="EMBL" id="CAB5019438.1"/>
    </source>
</evidence>
<keyword evidence="2" id="KW-1133">Transmembrane helix</keyword>
<sequence>MPERPDTEFWSSPRSPAPARWASQTSFSKLRDSWDRWRGEARFGLVILIGLAVIAGFVWYRIGSANTGAASDKPQASSTGFDSSNSLGTTTTTTGKKVVVHVAGVVARPGVVELAAGARVIDAIEAAGGGLADADLDRLNLAALLVDGQQVLVSRVGDPTRPALSGVPSSGGTTTESPTGLINLNTATAIEIETLPGIGPVLAAAIIRERDQRGGFASVNELREVDGIGEKRFSDLRDLVTV</sequence>